<name>A0AAW0A9S4_9AGAR</name>
<dbReference type="InterPro" id="IPR052897">
    <property type="entry name" value="Sec-Metab_Biosynth_Hydrolase"/>
</dbReference>
<accession>A0AAW0A9S4</accession>
<keyword evidence="3" id="KW-1185">Reference proteome</keyword>
<dbReference type="SUPFAM" id="SSF53474">
    <property type="entry name" value="alpha/beta-Hydrolases"/>
    <property type="match status" value="1"/>
</dbReference>
<dbReference type="Gene3D" id="3.40.50.1820">
    <property type="entry name" value="alpha/beta hydrolase"/>
    <property type="match status" value="1"/>
</dbReference>
<sequence length="275" mass="29990">MLGASVGKHSAEITSLKSNGIYHKTPIVLVPGVFHTPSHFEALSDALQAKGYPVERISHPTVGALAPTALVNADAANLRRSLESLINDQQKHVILLCHSYGGVPGSQSVVDLEAKARAKAGQKGGILKVIFLSALVPLEGESVGQLMAGAGIPPGQWLQPDEAFSIFHVNSKATETLYHDLAEDQAAHWVSKLEPMSAHFITAPATDVCWNSDVQKMYIFCKADRVFTRDEQQRMLERVQAHGKDLWEIYELKSGHSPFLSHVEELTEILAKESV</sequence>
<dbReference type="PANTHER" id="PTHR37017:SF11">
    <property type="entry name" value="ESTERASE_LIPASE_THIOESTERASE DOMAIN-CONTAINING PROTEIN"/>
    <property type="match status" value="1"/>
</dbReference>
<dbReference type="AlphaFoldDB" id="A0AAW0A9S4"/>
<organism evidence="2 3">
    <name type="scientific">Favolaschia claudopus</name>
    <dbReference type="NCBI Taxonomy" id="2862362"/>
    <lineage>
        <taxon>Eukaryota</taxon>
        <taxon>Fungi</taxon>
        <taxon>Dikarya</taxon>
        <taxon>Basidiomycota</taxon>
        <taxon>Agaricomycotina</taxon>
        <taxon>Agaricomycetes</taxon>
        <taxon>Agaricomycetidae</taxon>
        <taxon>Agaricales</taxon>
        <taxon>Marasmiineae</taxon>
        <taxon>Mycenaceae</taxon>
        <taxon>Favolaschia</taxon>
    </lineage>
</organism>
<gene>
    <name evidence="2" type="ORF">R3P38DRAFT_3214667</name>
</gene>
<dbReference type="Proteomes" id="UP001362999">
    <property type="component" value="Unassembled WGS sequence"/>
</dbReference>
<evidence type="ECO:0000259" key="1">
    <source>
        <dbReference type="Pfam" id="PF12697"/>
    </source>
</evidence>
<dbReference type="EMBL" id="JAWWNJ010000077">
    <property type="protein sequence ID" value="KAK7005722.1"/>
    <property type="molecule type" value="Genomic_DNA"/>
</dbReference>
<keyword evidence="2" id="KW-0378">Hydrolase</keyword>
<protein>
    <submittedName>
        <fullName evidence="2">AB hydrolase-1 domain-containing protein</fullName>
    </submittedName>
</protein>
<dbReference type="InterPro" id="IPR000073">
    <property type="entry name" value="AB_hydrolase_1"/>
</dbReference>
<comment type="caution">
    <text evidence="2">The sequence shown here is derived from an EMBL/GenBank/DDBJ whole genome shotgun (WGS) entry which is preliminary data.</text>
</comment>
<evidence type="ECO:0000313" key="3">
    <source>
        <dbReference type="Proteomes" id="UP001362999"/>
    </source>
</evidence>
<dbReference type="Pfam" id="PF12697">
    <property type="entry name" value="Abhydrolase_6"/>
    <property type="match status" value="1"/>
</dbReference>
<dbReference type="InterPro" id="IPR029058">
    <property type="entry name" value="AB_hydrolase_fold"/>
</dbReference>
<reference evidence="2 3" key="1">
    <citation type="journal article" date="2024" name="J Genomics">
        <title>Draft genome sequencing and assembly of Favolaschia claudopus CIRM-BRFM 2984 isolated from oak limbs.</title>
        <authorList>
            <person name="Navarro D."/>
            <person name="Drula E."/>
            <person name="Chaduli D."/>
            <person name="Cazenave R."/>
            <person name="Ahrendt S."/>
            <person name="Wang J."/>
            <person name="Lipzen A."/>
            <person name="Daum C."/>
            <person name="Barry K."/>
            <person name="Grigoriev I.V."/>
            <person name="Favel A."/>
            <person name="Rosso M.N."/>
            <person name="Martin F."/>
        </authorList>
    </citation>
    <scope>NUCLEOTIDE SEQUENCE [LARGE SCALE GENOMIC DNA]</scope>
    <source>
        <strain evidence="2 3">CIRM-BRFM 2984</strain>
    </source>
</reference>
<dbReference type="PANTHER" id="PTHR37017">
    <property type="entry name" value="AB HYDROLASE-1 DOMAIN-CONTAINING PROTEIN-RELATED"/>
    <property type="match status" value="1"/>
</dbReference>
<evidence type="ECO:0000313" key="2">
    <source>
        <dbReference type="EMBL" id="KAK7005722.1"/>
    </source>
</evidence>
<proteinExistence type="predicted"/>
<feature type="domain" description="AB hydrolase-1" evidence="1">
    <location>
        <begin position="27"/>
        <end position="266"/>
    </location>
</feature>
<dbReference type="GO" id="GO:0016787">
    <property type="term" value="F:hydrolase activity"/>
    <property type="evidence" value="ECO:0007669"/>
    <property type="project" value="UniProtKB-KW"/>
</dbReference>